<dbReference type="InterPro" id="IPR023198">
    <property type="entry name" value="PGP-like_dom2"/>
</dbReference>
<dbReference type="KEGG" id="lsz:JCM16776_1913"/>
<evidence type="ECO:0000256" key="1">
    <source>
        <dbReference type="ARBA" id="ARBA00001946"/>
    </source>
</evidence>
<evidence type="ECO:0000256" key="2">
    <source>
        <dbReference type="ARBA" id="ARBA00006171"/>
    </source>
</evidence>
<dbReference type="SUPFAM" id="SSF56784">
    <property type="entry name" value="HAD-like"/>
    <property type="match status" value="1"/>
</dbReference>
<dbReference type="GO" id="GO:0003824">
    <property type="term" value="F:catalytic activity"/>
    <property type="evidence" value="ECO:0007669"/>
    <property type="project" value="UniProtKB-ARBA"/>
</dbReference>
<dbReference type="NCBIfam" id="TIGR01549">
    <property type="entry name" value="HAD-SF-IA-v1"/>
    <property type="match status" value="1"/>
</dbReference>
<dbReference type="CDD" id="cd07505">
    <property type="entry name" value="HAD_BPGM-like"/>
    <property type="match status" value="1"/>
</dbReference>
<dbReference type="SFLD" id="SFLDG01129">
    <property type="entry name" value="C1.5:_HAD__Beta-PGM__Phosphata"/>
    <property type="match status" value="1"/>
</dbReference>
<gene>
    <name evidence="5" type="ORF">JCM16776_1913</name>
</gene>
<keyword evidence="6" id="KW-1185">Reference proteome</keyword>
<protein>
    <submittedName>
        <fullName evidence="5">Phosphorylated carbohydrates phosphatase</fullName>
    </submittedName>
</protein>
<dbReference type="InterPro" id="IPR041492">
    <property type="entry name" value="HAD_2"/>
</dbReference>
<dbReference type="InterPro" id="IPR006439">
    <property type="entry name" value="HAD-SF_hydro_IA"/>
</dbReference>
<dbReference type="Gene3D" id="3.40.50.1000">
    <property type="entry name" value="HAD superfamily/HAD-like"/>
    <property type="match status" value="1"/>
</dbReference>
<dbReference type="OrthoDB" id="9797743at2"/>
<dbReference type="SFLD" id="SFLDG01135">
    <property type="entry name" value="C1.5.6:_HAD__Beta-PGM__Phospha"/>
    <property type="match status" value="1"/>
</dbReference>
<dbReference type="InterPro" id="IPR036412">
    <property type="entry name" value="HAD-like_sf"/>
</dbReference>
<proteinExistence type="inferred from homology"/>
<dbReference type="AlphaFoldDB" id="A0A510JRJ2"/>
<keyword evidence="4" id="KW-0460">Magnesium</keyword>
<evidence type="ECO:0000256" key="4">
    <source>
        <dbReference type="ARBA" id="ARBA00022842"/>
    </source>
</evidence>
<reference evidence="5 6" key="1">
    <citation type="submission" date="2019-07" db="EMBL/GenBank/DDBJ databases">
        <title>Complete Genome Sequence of Leptotrichia shahii Strain JCM 16776.</title>
        <authorList>
            <person name="Watanabe S."/>
            <person name="Cui L."/>
        </authorList>
    </citation>
    <scope>NUCLEOTIDE SEQUENCE [LARGE SCALE GENOMIC DNA]</scope>
    <source>
        <strain evidence="5 6">JCM16776</strain>
    </source>
</reference>
<organism evidence="5 6">
    <name type="scientific">Leptotrichia shahii</name>
    <dbReference type="NCBI Taxonomy" id="157691"/>
    <lineage>
        <taxon>Bacteria</taxon>
        <taxon>Fusobacteriati</taxon>
        <taxon>Fusobacteriota</taxon>
        <taxon>Fusobacteriia</taxon>
        <taxon>Fusobacteriales</taxon>
        <taxon>Leptotrichiaceae</taxon>
        <taxon>Leptotrichia</taxon>
    </lineage>
</organism>
<dbReference type="InterPro" id="IPR023214">
    <property type="entry name" value="HAD_sf"/>
</dbReference>
<dbReference type="EMBL" id="AP019827">
    <property type="protein sequence ID" value="BBM41667.1"/>
    <property type="molecule type" value="Genomic_DNA"/>
</dbReference>
<dbReference type="NCBIfam" id="TIGR01509">
    <property type="entry name" value="HAD-SF-IA-v3"/>
    <property type="match status" value="1"/>
</dbReference>
<dbReference type="InterPro" id="IPR051600">
    <property type="entry name" value="Beta-PGM-like"/>
</dbReference>
<comment type="similarity">
    <text evidence="2">Belongs to the HAD-like hydrolase superfamily. CbbY/CbbZ/Gph/YieH family.</text>
</comment>
<dbReference type="Pfam" id="PF13419">
    <property type="entry name" value="HAD_2"/>
    <property type="match status" value="1"/>
</dbReference>
<dbReference type="Gene3D" id="1.10.150.240">
    <property type="entry name" value="Putative phosphatase, domain 2"/>
    <property type="match status" value="1"/>
</dbReference>
<evidence type="ECO:0000313" key="5">
    <source>
        <dbReference type="EMBL" id="BBM41667.1"/>
    </source>
</evidence>
<evidence type="ECO:0000313" key="6">
    <source>
        <dbReference type="Proteomes" id="UP000322617"/>
    </source>
</evidence>
<dbReference type="STRING" id="1122172.GCA_000373045_01463"/>
<dbReference type="SFLD" id="SFLDS00003">
    <property type="entry name" value="Haloacid_Dehalogenase"/>
    <property type="match status" value="1"/>
</dbReference>
<dbReference type="Proteomes" id="UP000322617">
    <property type="component" value="Chromosome"/>
</dbReference>
<evidence type="ECO:0000256" key="3">
    <source>
        <dbReference type="ARBA" id="ARBA00022723"/>
    </source>
</evidence>
<dbReference type="PRINTS" id="PR00413">
    <property type="entry name" value="HADHALOGNASE"/>
</dbReference>
<comment type="cofactor">
    <cofactor evidence="1">
        <name>Mg(2+)</name>
        <dbReference type="ChEBI" id="CHEBI:18420"/>
    </cofactor>
</comment>
<dbReference type="PANTHER" id="PTHR46193">
    <property type="entry name" value="6-PHOSPHOGLUCONATE PHOSPHATASE"/>
    <property type="match status" value="1"/>
</dbReference>
<accession>A0A510JRJ2</accession>
<dbReference type="RefSeq" id="WP_018451083.1">
    <property type="nucleotide sequence ID" value="NZ_AP019827.1"/>
</dbReference>
<name>A0A510JRJ2_9FUSO</name>
<keyword evidence="3" id="KW-0479">Metal-binding</keyword>
<dbReference type="PANTHER" id="PTHR46193:SF9">
    <property type="entry name" value="HALOACID DEHALOGENASE-LIKE HYDROLASE DOMAIN-CONTAINING PROTEIN SGPP"/>
    <property type="match status" value="1"/>
</dbReference>
<dbReference type="GO" id="GO:0046872">
    <property type="term" value="F:metal ion binding"/>
    <property type="evidence" value="ECO:0007669"/>
    <property type="project" value="UniProtKB-KW"/>
</dbReference>
<sequence length="220" mass="25297">MIKAIIFDMDGVLIEAKDWHYEALNKALSLFGYEISRYDHLVTYDGLPTSKKLEMLSMERGLPRKLHKFINELKQQYTVDKIFTDCFPMFHHEYALAKLKSEGYKLAVGSNSIRNTIDLMMQKSNLKEYLDFFLSNQDVKKGKPDPEIYNKAIERLGLKPEECLIVEDNFNGIAAAKASGAHVMEVETVYDVNYENIKAHIKKAEEGGNINENNSSYGWR</sequence>